<organism evidence="2 3">
    <name type="scientific">Geodia barretti</name>
    <name type="common">Barrett's horny sponge</name>
    <dbReference type="NCBI Taxonomy" id="519541"/>
    <lineage>
        <taxon>Eukaryota</taxon>
        <taxon>Metazoa</taxon>
        <taxon>Porifera</taxon>
        <taxon>Demospongiae</taxon>
        <taxon>Heteroscleromorpha</taxon>
        <taxon>Tetractinellida</taxon>
        <taxon>Astrophorina</taxon>
        <taxon>Geodiidae</taxon>
        <taxon>Geodia</taxon>
    </lineage>
</organism>
<name>A0AA35QVT8_GEOBA</name>
<evidence type="ECO:0000313" key="2">
    <source>
        <dbReference type="EMBL" id="CAI7993089.1"/>
    </source>
</evidence>
<dbReference type="InterPro" id="IPR000159">
    <property type="entry name" value="RA_dom"/>
</dbReference>
<dbReference type="EMBL" id="CASHTH010000174">
    <property type="protein sequence ID" value="CAI7993089.1"/>
    <property type="molecule type" value="Genomic_DNA"/>
</dbReference>
<accession>A0AA35QVT8</accession>
<dbReference type="Proteomes" id="UP001174909">
    <property type="component" value="Unassembled WGS sequence"/>
</dbReference>
<dbReference type="Gene3D" id="3.10.20.90">
    <property type="entry name" value="Phosphatidylinositol 3-kinase Catalytic Subunit, Chain A, domain 1"/>
    <property type="match status" value="1"/>
</dbReference>
<dbReference type="GO" id="GO:0007165">
    <property type="term" value="P:signal transduction"/>
    <property type="evidence" value="ECO:0007669"/>
    <property type="project" value="InterPro"/>
</dbReference>
<dbReference type="AlphaFoldDB" id="A0AA35QVT8"/>
<comment type="caution">
    <text evidence="2">The sequence shown here is derived from an EMBL/GenBank/DDBJ whole genome shotgun (WGS) entry which is preliminary data.</text>
</comment>
<evidence type="ECO:0000259" key="1">
    <source>
        <dbReference type="Pfam" id="PF00788"/>
    </source>
</evidence>
<dbReference type="Pfam" id="PF00788">
    <property type="entry name" value="RA"/>
    <property type="match status" value="1"/>
</dbReference>
<evidence type="ECO:0000313" key="3">
    <source>
        <dbReference type="Proteomes" id="UP001174909"/>
    </source>
</evidence>
<protein>
    <recommendedName>
        <fullName evidence="1">Ras-associating domain-containing protein</fullName>
    </recommendedName>
</protein>
<dbReference type="SUPFAM" id="SSF54236">
    <property type="entry name" value="Ubiquitin-like"/>
    <property type="match status" value="1"/>
</dbReference>
<dbReference type="InterPro" id="IPR029071">
    <property type="entry name" value="Ubiquitin-like_domsf"/>
</dbReference>
<feature type="domain" description="Ras-associating" evidence="1">
    <location>
        <begin position="6"/>
        <end position="68"/>
    </location>
</feature>
<proteinExistence type="predicted"/>
<keyword evidence="3" id="KW-1185">Reference proteome</keyword>
<reference evidence="2" key="1">
    <citation type="submission" date="2023-03" db="EMBL/GenBank/DDBJ databases">
        <authorList>
            <person name="Steffen K."/>
            <person name="Cardenas P."/>
        </authorList>
    </citation>
    <scope>NUCLEOTIDE SEQUENCE</scope>
</reference>
<gene>
    <name evidence="2" type="ORF">GBAR_LOCUS1182</name>
</gene>
<sequence>MEDRPTTIRVYPGELRPVYYTSVLASLTTTLEVIRLALERLQIFEDKTLYELHEGCPGDEDNWTLLKEGETKITTHAQLQTPQTSYYTIWCLSTVIKILSPTIDKKPFKEQSLLSSDHSALPRPK</sequence>